<dbReference type="InParanoid" id="K1RMD9"/>
<dbReference type="HOGENOM" id="CLU_2656885_0_0_1"/>
<gene>
    <name evidence="1" type="ORF">CGI_10005166</name>
</gene>
<proteinExistence type="predicted"/>
<reference evidence="1" key="1">
    <citation type="journal article" date="2012" name="Nature">
        <title>The oyster genome reveals stress adaptation and complexity of shell formation.</title>
        <authorList>
            <person name="Zhang G."/>
            <person name="Fang X."/>
            <person name="Guo X."/>
            <person name="Li L."/>
            <person name="Luo R."/>
            <person name="Xu F."/>
            <person name="Yang P."/>
            <person name="Zhang L."/>
            <person name="Wang X."/>
            <person name="Qi H."/>
            <person name="Xiong Z."/>
            <person name="Que H."/>
            <person name="Xie Y."/>
            <person name="Holland P.W."/>
            <person name="Paps J."/>
            <person name="Zhu Y."/>
            <person name="Wu F."/>
            <person name="Chen Y."/>
            <person name="Wang J."/>
            <person name="Peng C."/>
            <person name="Meng J."/>
            <person name="Yang L."/>
            <person name="Liu J."/>
            <person name="Wen B."/>
            <person name="Zhang N."/>
            <person name="Huang Z."/>
            <person name="Zhu Q."/>
            <person name="Feng Y."/>
            <person name="Mount A."/>
            <person name="Hedgecock D."/>
            <person name="Xu Z."/>
            <person name="Liu Y."/>
            <person name="Domazet-Loso T."/>
            <person name="Du Y."/>
            <person name="Sun X."/>
            <person name="Zhang S."/>
            <person name="Liu B."/>
            <person name="Cheng P."/>
            <person name="Jiang X."/>
            <person name="Li J."/>
            <person name="Fan D."/>
            <person name="Wang W."/>
            <person name="Fu W."/>
            <person name="Wang T."/>
            <person name="Wang B."/>
            <person name="Zhang J."/>
            <person name="Peng Z."/>
            <person name="Li Y."/>
            <person name="Li N."/>
            <person name="Wang J."/>
            <person name="Chen M."/>
            <person name="He Y."/>
            <person name="Tan F."/>
            <person name="Song X."/>
            <person name="Zheng Q."/>
            <person name="Huang R."/>
            <person name="Yang H."/>
            <person name="Du X."/>
            <person name="Chen L."/>
            <person name="Yang M."/>
            <person name="Gaffney P.M."/>
            <person name="Wang S."/>
            <person name="Luo L."/>
            <person name="She Z."/>
            <person name="Ming Y."/>
            <person name="Huang W."/>
            <person name="Zhang S."/>
            <person name="Huang B."/>
            <person name="Zhang Y."/>
            <person name="Qu T."/>
            <person name="Ni P."/>
            <person name="Miao G."/>
            <person name="Wang J."/>
            <person name="Wang Q."/>
            <person name="Steinberg C.E."/>
            <person name="Wang H."/>
            <person name="Li N."/>
            <person name="Qian L."/>
            <person name="Zhang G."/>
            <person name="Li Y."/>
            <person name="Yang H."/>
            <person name="Liu X."/>
            <person name="Wang J."/>
            <person name="Yin Y."/>
            <person name="Wang J."/>
        </authorList>
    </citation>
    <scope>NUCLEOTIDE SEQUENCE [LARGE SCALE GENOMIC DNA]</scope>
    <source>
        <strain evidence="1">05x7-T-G4-1.051#20</strain>
    </source>
</reference>
<protein>
    <submittedName>
        <fullName evidence="1">Uncharacterized protein</fullName>
    </submittedName>
</protein>
<evidence type="ECO:0000313" key="1">
    <source>
        <dbReference type="EMBL" id="EKC35541.1"/>
    </source>
</evidence>
<name>K1RMD9_MAGGI</name>
<dbReference type="AlphaFoldDB" id="K1RMD9"/>
<sequence>MPQLEEKISKQAAQGEYNLCPVKSRVMVLIVRIECISFTKNYNFCQLNSARLSILREIEQTLEFRACVKFSVIGSL</sequence>
<organism evidence="1">
    <name type="scientific">Magallana gigas</name>
    <name type="common">Pacific oyster</name>
    <name type="synonym">Crassostrea gigas</name>
    <dbReference type="NCBI Taxonomy" id="29159"/>
    <lineage>
        <taxon>Eukaryota</taxon>
        <taxon>Metazoa</taxon>
        <taxon>Spiralia</taxon>
        <taxon>Lophotrochozoa</taxon>
        <taxon>Mollusca</taxon>
        <taxon>Bivalvia</taxon>
        <taxon>Autobranchia</taxon>
        <taxon>Pteriomorphia</taxon>
        <taxon>Ostreida</taxon>
        <taxon>Ostreoidea</taxon>
        <taxon>Ostreidae</taxon>
        <taxon>Magallana</taxon>
    </lineage>
</organism>
<dbReference type="EMBL" id="JH817011">
    <property type="protein sequence ID" value="EKC35541.1"/>
    <property type="molecule type" value="Genomic_DNA"/>
</dbReference>
<accession>K1RMD9</accession>